<protein>
    <submittedName>
        <fullName evidence="1">Uncharacterized protein</fullName>
    </submittedName>
</protein>
<reference evidence="1" key="1">
    <citation type="journal article" date="2020" name="Stud. Mycol.">
        <title>101 Dothideomycetes genomes: a test case for predicting lifestyles and emergence of pathogens.</title>
        <authorList>
            <person name="Haridas S."/>
            <person name="Albert R."/>
            <person name="Binder M."/>
            <person name="Bloem J."/>
            <person name="Labutti K."/>
            <person name="Salamov A."/>
            <person name="Andreopoulos B."/>
            <person name="Baker S."/>
            <person name="Barry K."/>
            <person name="Bills G."/>
            <person name="Bluhm B."/>
            <person name="Cannon C."/>
            <person name="Castanera R."/>
            <person name="Culley D."/>
            <person name="Daum C."/>
            <person name="Ezra D."/>
            <person name="Gonzalez J."/>
            <person name="Henrissat B."/>
            <person name="Kuo A."/>
            <person name="Liang C."/>
            <person name="Lipzen A."/>
            <person name="Lutzoni F."/>
            <person name="Magnuson J."/>
            <person name="Mondo S."/>
            <person name="Nolan M."/>
            <person name="Ohm R."/>
            <person name="Pangilinan J."/>
            <person name="Park H.-J."/>
            <person name="Ramirez L."/>
            <person name="Alfaro M."/>
            <person name="Sun H."/>
            <person name="Tritt A."/>
            <person name="Yoshinaga Y."/>
            <person name="Zwiers L.-H."/>
            <person name="Turgeon B."/>
            <person name="Goodwin S."/>
            <person name="Spatafora J."/>
            <person name="Crous P."/>
            <person name="Grigoriev I."/>
        </authorList>
    </citation>
    <scope>NUCLEOTIDE SEQUENCE</scope>
    <source>
        <strain evidence="1">CBS 121739</strain>
    </source>
</reference>
<dbReference type="EMBL" id="ML996568">
    <property type="protein sequence ID" value="KAF2760162.1"/>
    <property type="molecule type" value="Genomic_DNA"/>
</dbReference>
<accession>A0A6A6WBF1</accession>
<sequence>MDIPKMPYMTDVPDPLQKYKVSKEVAEATSGHLPDWTFSASALILEHEHLYRLKEPEIVDLNHPHDGCEPFKLFLPAQLWRSRYHLAAVCKVSEAEFERIISHKSSLLILRELEEVLEGPGKPGTPVAVQQYERGEEIGPMQNSHLHRRNVAVLLFFVNKTTGSMMAPNPTTLKSAEHFGRCIVRLTELYQQDHHDISFLRKRVISTDTARGICAHVMTHMLTRKTSDRAAWENLEIAREQRRQG</sequence>
<evidence type="ECO:0000313" key="2">
    <source>
        <dbReference type="Proteomes" id="UP000799437"/>
    </source>
</evidence>
<gene>
    <name evidence="1" type="ORF">EJ05DRAFT_483937</name>
</gene>
<name>A0A6A6WBF1_9PEZI</name>
<dbReference type="GeneID" id="54486351"/>
<evidence type="ECO:0000313" key="1">
    <source>
        <dbReference type="EMBL" id="KAF2760162.1"/>
    </source>
</evidence>
<dbReference type="RefSeq" id="XP_033602613.1">
    <property type="nucleotide sequence ID" value="XM_033745297.1"/>
</dbReference>
<organism evidence="1 2">
    <name type="scientific">Pseudovirgaria hyperparasitica</name>
    <dbReference type="NCBI Taxonomy" id="470096"/>
    <lineage>
        <taxon>Eukaryota</taxon>
        <taxon>Fungi</taxon>
        <taxon>Dikarya</taxon>
        <taxon>Ascomycota</taxon>
        <taxon>Pezizomycotina</taxon>
        <taxon>Dothideomycetes</taxon>
        <taxon>Dothideomycetes incertae sedis</taxon>
        <taxon>Acrospermales</taxon>
        <taxon>Acrospermaceae</taxon>
        <taxon>Pseudovirgaria</taxon>
    </lineage>
</organism>
<dbReference type="AlphaFoldDB" id="A0A6A6WBF1"/>
<dbReference type="Proteomes" id="UP000799437">
    <property type="component" value="Unassembled WGS sequence"/>
</dbReference>
<keyword evidence="2" id="KW-1185">Reference proteome</keyword>
<proteinExistence type="predicted"/>